<feature type="compositionally biased region" description="Low complexity" evidence="1">
    <location>
        <begin position="382"/>
        <end position="393"/>
    </location>
</feature>
<protein>
    <submittedName>
        <fullName evidence="2">Signal peptide protein</fullName>
    </submittedName>
</protein>
<organism evidence="2">
    <name type="scientific">Cryptosporidium canis</name>
    <dbReference type="NCBI Taxonomy" id="195482"/>
    <lineage>
        <taxon>Eukaryota</taxon>
        <taxon>Sar</taxon>
        <taxon>Alveolata</taxon>
        <taxon>Apicomplexa</taxon>
        <taxon>Conoidasida</taxon>
        <taxon>Coccidia</taxon>
        <taxon>Eucoccidiorida</taxon>
        <taxon>Eimeriorina</taxon>
        <taxon>Cryptosporidiidae</taxon>
        <taxon>Cryptosporidium</taxon>
    </lineage>
</organism>
<dbReference type="AlphaFoldDB" id="A0A9D5DML8"/>
<feature type="compositionally biased region" description="Acidic residues" evidence="1">
    <location>
        <begin position="450"/>
        <end position="469"/>
    </location>
</feature>
<reference evidence="2" key="1">
    <citation type="submission" date="2022-10" db="EMBL/GenBank/DDBJ databases">
        <title>Adaptive evolution leads to modifications in subtelomeric GC content in a zoonotic Cryptosporidium species.</title>
        <authorList>
            <person name="Li J."/>
            <person name="Feng Y."/>
            <person name="Xiao L."/>
        </authorList>
    </citation>
    <scope>NUCLEOTIDE SEQUENCE</scope>
    <source>
        <strain evidence="2">33844</strain>
    </source>
</reference>
<feature type="compositionally biased region" description="Basic and acidic residues" evidence="1">
    <location>
        <begin position="356"/>
        <end position="371"/>
    </location>
</feature>
<gene>
    <name evidence="2" type="ORF">OJ253_1936</name>
</gene>
<dbReference type="Proteomes" id="UP001067231">
    <property type="component" value="Unassembled WGS sequence"/>
</dbReference>
<feature type="compositionally biased region" description="Low complexity" evidence="1">
    <location>
        <begin position="313"/>
        <end position="324"/>
    </location>
</feature>
<name>A0A9D5DML8_9CRYT</name>
<accession>A0A9D5DML8</accession>
<evidence type="ECO:0000256" key="1">
    <source>
        <dbReference type="SAM" id="MobiDB-lite"/>
    </source>
</evidence>
<dbReference type="EMBL" id="JAPCXC010000043">
    <property type="protein sequence ID" value="KAJ1608443.1"/>
    <property type="molecule type" value="Genomic_DNA"/>
</dbReference>
<evidence type="ECO:0000313" key="2">
    <source>
        <dbReference type="EMBL" id="KAJ1608443.1"/>
    </source>
</evidence>
<feature type="region of interest" description="Disordered" evidence="1">
    <location>
        <begin position="312"/>
        <end position="469"/>
    </location>
</feature>
<proteinExistence type="predicted"/>
<comment type="caution">
    <text evidence="2">The sequence shown here is derived from an EMBL/GenBank/DDBJ whole genome shotgun (WGS) entry which is preliminary data.</text>
</comment>
<feature type="compositionally biased region" description="Acidic residues" evidence="1">
    <location>
        <begin position="394"/>
        <end position="408"/>
    </location>
</feature>
<sequence>MNTLYYWKVPKLVFCAIFLLFGWRISGSIQNDLADFSENVLRICADYKRLKEDQQKVLAGWIYEILQSKPLALTTRFQLKRCRKSLRDQLNKKVNLKDKFIKFMFERRIKNYGEECRQLSTVKDSLNIGKEELEELRKFTEETEAEKASNSKFSDLYFSELDGNADAGFFGSHNNLLDSFGSSIVSEGPHSPQLNKPAEQVKHIQPYGPYSDYLGDDGIPIVMETENFILKHDSLLLLVPINLPMHMNYVKMPLPKLEPQPDIMSLEYIISPMEKQIGGIDELFKDETEYSRHSQRSTVELEIIDEKLDAFDSSESSSQSLTESELSDLDSIALPSVSDERGRGKRSKNGSMSVDYSEKSNKKDINFEKNRSPYAKRATNKSFSLSKELSSSDSPDESEFSETSEESETASTEGSESERSSANEGYSARNDQDSDDISDFSESSTAESQGSEDDDTDTDTDTDTNTDYS</sequence>
<dbReference type="OrthoDB" id="343342at2759"/>